<proteinExistence type="predicted"/>
<sequence>MVCGENFRFIDIKRVISIIATHVLEKLRDDNKERCGAFAKAAERRRGRSGHCLIVPLDVSAVGRRRQARLPPSSLLCEGMALGFVALCRMV</sequence>
<dbReference type="AlphaFoldDB" id="A0A834THN4"/>
<protein>
    <submittedName>
        <fullName evidence="1">Uncharacterized protein</fullName>
    </submittedName>
</protein>
<comment type="caution">
    <text evidence="1">The sequence shown here is derived from an EMBL/GenBank/DDBJ whole genome shotgun (WGS) entry which is preliminary data.</text>
</comment>
<dbReference type="Proteomes" id="UP000634136">
    <property type="component" value="Unassembled WGS sequence"/>
</dbReference>
<dbReference type="EMBL" id="JAAIUW010000008">
    <property type="protein sequence ID" value="KAF7821372.1"/>
    <property type="molecule type" value="Genomic_DNA"/>
</dbReference>
<organism evidence="1 2">
    <name type="scientific">Senna tora</name>
    <dbReference type="NCBI Taxonomy" id="362788"/>
    <lineage>
        <taxon>Eukaryota</taxon>
        <taxon>Viridiplantae</taxon>
        <taxon>Streptophyta</taxon>
        <taxon>Embryophyta</taxon>
        <taxon>Tracheophyta</taxon>
        <taxon>Spermatophyta</taxon>
        <taxon>Magnoliopsida</taxon>
        <taxon>eudicotyledons</taxon>
        <taxon>Gunneridae</taxon>
        <taxon>Pentapetalae</taxon>
        <taxon>rosids</taxon>
        <taxon>fabids</taxon>
        <taxon>Fabales</taxon>
        <taxon>Fabaceae</taxon>
        <taxon>Caesalpinioideae</taxon>
        <taxon>Cassia clade</taxon>
        <taxon>Senna</taxon>
    </lineage>
</organism>
<gene>
    <name evidence="1" type="ORF">G2W53_026827</name>
</gene>
<accession>A0A834THN4</accession>
<keyword evidence="2" id="KW-1185">Reference proteome</keyword>
<name>A0A834THN4_9FABA</name>
<evidence type="ECO:0000313" key="1">
    <source>
        <dbReference type="EMBL" id="KAF7821372.1"/>
    </source>
</evidence>
<reference evidence="1" key="1">
    <citation type="submission" date="2020-09" db="EMBL/GenBank/DDBJ databases">
        <title>Genome-Enabled Discovery of Anthraquinone Biosynthesis in Senna tora.</title>
        <authorList>
            <person name="Kang S.-H."/>
            <person name="Pandey R.P."/>
            <person name="Lee C.-M."/>
            <person name="Sim J.-S."/>
            <person name="Jeong J.-T."/>
            <person name="Choi B.-S."/>
            <person name="Jung M."/>
            <person name="Ginzburg D."/>
            <person name="Zhao K."/>
            <person name="Won S.Y."/>
            <person name="Oh T.-J."/>
            <person name="Yu Y."/>
            <person name="Kim N.-H."/>
            <person name="Lee O.R."/>
            <person name="Lee T.-H."/>
            <person name="Bashyal P."/>
            <person name="Kim T.-S."/>
            <person name="Lee W.-H."/>
            <person name="Kawkins C."/>
            <person name="Kim C.-K."/>
            <person name="Kim J.S."/>
            <person name="Ahn B.O."/>
            <person name="Rhee S.Y."/>
            <person name="Sohng J.K."/>
        </authorList>
    </citation>
    <scope>NUCLEOTIDE SEQUENCE</scope>
    <source>
        <tissue evidence="1">Leaf</tissue>
    </source>
</reference>
<evidence type="ECO:0000313" key="2">
    <source>
        <dbReference type="Proteomes" id="UP000634136"/>
    </source>
</evidence>